<dbReference type="Gene3D" id="1.10.530.10">
    <property type="match status" value="1"/>
</dbReference>
<dbReference type="AlphaFoldDB" id="A0A1T0CBS7"/>
<keyword evidence="3" id="KW-1185">Reference proteome</keyword>
<evidence type="ECO:0000313" key="2">
    <source>
        <dbReference type="EMBL" id="OOS19773.1"/>
    </source>
</evidence>
<proteinExistence type="predicted"/>
<name>A0A1T0CBS7_9GAMM</name>
<feature type="region of interest" description="Disordered" evidence="1">
    <location>
        <begin position="168"/>
        <end position="188"/>
    </location>
</feature>
<organism evidence="2 3">
    <name type="scientific">Moraxella pluranimalium</name>
    <dbReference type="NCBI Taxonomy" id="470453"/>
    <lineage>
        <taxon>Bacteria</taxon>
        <taxon>Pseudomonadati</taxon>
        <taxon>Pseudomonadota</taxon>
        <taxon>Gammaproteobacteria</taxon>
        <taxon>Moraxellales</taxon>
        <taxon>Moraxellaceae</taxon>
        <taxon>Moraxella</taxon>
    </lineage>
</organism>
<feature type="region of interest" description="Disordered" evidence="1">
    <location>
        <begin position="110"/>
        <end position="130"/>
    </location>
</feature>
<protein>
    <submittedName>
        <fullName evidence="2">Uncharacterized protein</fullName>
    </submittedName>
</protein>
<reference evidence="2 3" key="1">
    <citation type="submission" date="2017-02" db="EMBL/GenBank/DDBJ databases">
        <title>Draft genome sequence of Moraxella pluranimalium CCUG 54913T type strain.</title>
        <authorList>
            <person name="Salva-Serra F."/>
            <person name="Engstrom-Jakobsson H."/>
            <person name="Thorell K."/>
            <person name="Jaen-Luchoro D."/>
            <person name="Gonzales-Siles L."/>
            <person name="Karlsson R."/>
            <person name="Yazdan S."/>
            <person name="Boulund F."/>
            <person name="Johnning A."/>
            <person name="Engstrand L."/>
            <person name="Kristiansson E."/>
            <person name="Moore E."/>
        </authorList>
    </citation>
    <scope>NUCLEOTIDE SEQUENCE [LARGE SCALE GENOMIC DNA]</scope>
    <source>
        <strain evidence="2 3">CCUG 54913</strain>
    </source>
</reference>
<feature type="non-terminal residue" evidence="2">
    <location>
        <position position="1"/>
    </location>
</feature>
<dbReference type="EMBL" id="MUYU01000048">
    <property type="protein sequence ID" value="OOS19773.1"/>
    <property type="molecule type" value="Genomic_DNA"/>
</dbReference>
<feature type="non-terminal residue" evidence="2">
    <location>
        <position position="320"/>
    </location>
</feature>
<feature type="compositionally biased region" description="Polar residues" evidence="1">
    <location>
        <begin position="178"/>
        <end position="188"/>
    </location>
</feature>
<evidence type="ECO:0000256" key="1">
    <source>
        <dbReference type="SAM" id="MobiDB-lite"/>
    </source>
</evidence>
<comment type="caution">
    <text evidence="2">The sequence shown here is derived from an EMBL/GenBank/DDBJ whole genome shotgun (WGS) entry which is preliminary data.</text>
</comment>
<feature type="compositionally biased region" description="Low complexity" evidence="1">
    <location>
        <begin position="168"/>
        <end position="177"/>
    </location>
</feature>
<dbReference type="Proteomes" id="UP000189800">
    <property type="component" value="Unassembled WGS sequence"/>
</dbReference>
<sequence length="320" mass="34882">ISVPLQAAIKLLKDNKADWEKSMPNVPFTAGVAYLMHQQGPSGAKALLKNPNKNVVEVLSRFKSDKYNPVKVVTNNGGRTDMTAGEFANSIMSKAQSLVEAYNGQTSGGATFTSSDTSSAPVQQTGGDTQSALDKLLSDIETDEFRAKTEEEQAAMRAEIDSLKAQLAEQNQNQEQQPTGETSEPTTVEQQVTKEVQDDTFKQVLRFAQVLDDNHLTRLVEAGAISEEHLAQLRELSATKRMLTEMRDTDAVSKTVFEGNTAKTLEESDRGLNTYMLALETAMSSGRTGLAEKILPDLDRWHQSHGTKALAAASVPVQYS</sequence>
<gene>
    <name evidence="2" type="ORF">B0680_10665</name>
</gene>
<accession>A0A1T0CBS7</accession>
<evidence type="ECO:0000313" key="3">
    <source>
        <dbReference type="Proteomes" id="UP000189800"/>
    </source>
</evidence>